<protein>
    <submittedName>
        <fullName evidence="3">Response regulator</fullName>
    </submittedName>
</protein>
<evidence type="ECO:0000313" key="4">
    <source>
        <dbReference type="Proteomes" id="UP000295334"/>
    </source>
</evidence>
<dbReference type="Pfam" id="PF00072">
    <property type="entry name" value="Response_reg"/>
    <property type="match status" value="1"/>
</dbReference>
<feature type="domain" description="Response regulatory" evidence="2">
    <location>
        <begin position="11"/>
        <end position="129"/>
    </location>
</feature>
<dbReference type="AlphaFoldDB" id="A0A4R1BBG8"/>
<evidence type="ECO:0000313" key="3">
    <source>
        <dbReference type="EMBL" id="TCJ14323.1"/>
    </source>
</evidence>
<dbReference type="GO" id="GO:0000160">
    <property type="term" value="P:phosphorelay signal transduction system"/>
    <property type="evidence" value="ECO:0007669"/>
    <property type="project" value="InterPro"/>
</dbReference>
<dbReference type="Proteomes" id="UP000295334">
    <property type="component" value="Unassembled WGS sequence"/>
</dbReference>
<name>A0A4R1BBG8_9BACT</name>
<feature type="modified residue" description="4-aspartylphosphate" evidence="1">
    <location>
        <position position="63"/>
    </location>
</feature>
<comment type="caution">
    <text evidence="3">The sequence shown here is derived from an EMBL/GenBank/DDBJ whole genome shotgun (WGS) entry which is preliminary data.</text>
</comment>
<organism evidence="3 4">
    <name type="scientific">Flaviaesturariibacter flavus</name>
    <dbReference type="NCBI Taxonomy" id="2502780"/>
    <lineage>
        <taxon>Bacteria</taxon>
        <taxon>Pseudomonadati</taxon>
        <taxon>Bacteroidota</taxon>
        <taxon>Chitinophagia</taxon>
        <taxon>Chitinophagales</taxon>
        <taxon>Chitinophagaceae</taxon>
        <taxon>Flaviaestuariibacter</taxon>
    </lineage>
</organism>
<evidence type="ECO:0000259" key="2">
    <source>
        <dbReference type="PROSITE" id="PS50110"/>
    </source>
</evidence>
<dbReference type="InterPro" id="IPR011006">
    <property type="entry name" value="CheY-like_superfamily"/>
</dbReference>
<dbReference type="InterPro" id="IPR001789">
    <property type="entry name" value="Sig_transdc_resp-reg_receiver"/>
</dbReference>
<dbReference type="OrthoDB" id="7631574at2"/>
<gene>
    <name evidence="3" type="ORF">EPD60_10010</name>
</gene>
<sequence length="141" mass="15946">MNCMLPSGKRYVAYVEDDEDDVELFREVAGAAGLEVISFPNGQELLHSLNDSPASLPCLILLDLQNPVITGPETYARLQADERFSQVPVKYFSNSSELMIRESRDTPGIELITKPDIYSEWRVLVDRLHTFCLEQRSVDPV</sequence>
<reference evidence="3 4" key="1">
    <citation type="submission" date="2019-03" db="EMBL/GenBank/DDBJ databases">
        <authorList>
            <person name="Kim M.K.M."/>
        </authorList>
    </citation>
    <scope>NUCLEOTIDE SEQUENCE [LARGE SCALE GENOMIC DNA]</scope>
    <source>
        <strain evidence="3 4">17J68-12</strain>
    </source>
</reference>
<evidence type="ECO:0000256" key="1">
    <source>
        <dbReference type="PROSITE-ProRule" id="PRU00169"/>
    </source>
</evidence>
<proteinExistence type="predicted"/>
<dbReference type="SUPFAM" id="SSF52172">
    <property type="entry name" value="CheY-like"/>
    <property type="match status" value="1"/>
</dbReference>
<dbReference type="Gene3D" id="3.40.50.2300">
    <property type="match status" value="1"/>
</dbReference>
<keyword evidence="1" id="KW-0597">Phosphoprotein</keyword>
<dbReference type="PROSITE" id="PS50110">
    <property type="entry name" value="RESPONSE_REGULATORY"/>
    <property type="match status" value="1"/>
</dbReference>
<dbReference type="SMART" id="SM00448">
    <property type="entry name" value="REC"/>
    <property type="match status" value="1"/>
</dbReference>
<keyword evidence="4" id="KW-1185">Reference proteome</keyword>
<accession>A0A4R1BBG8</accession>
<dbReference type="EMBL" id="SJZI01000042">
    <property type="protein sequence ID" value="TCJ14323.1"/>
    <property type="molecule type" value="Genomic_DNA"/>
</dbReference>
<dbReference type="RefSeq" id="WP_131449314.1">
    <property type="nucleotide sequence ID" value="NZ_SJZI01000042.1"/>
</dbReference>